<dbReference type="GO" id="GO:0006260">
    <property type="term" value="P:DNA replication"/>
    <property type="evidence" value="ECO:0007669"/>
    <property type="project" value="UniProtKB-KW"/>
</dbReference>
<organism evidence="3 4">
    <name type="scientific">Feifania hominis</name>
    <dbReference type="NCBI Taxonomy" id="2763660"/>
    <lineage>
        <taxon>Bacteria</taxon>
        <taxon>Bacillati</taxon>
        <taxon>Bacillota</taxon>
        <taxon>Clostridia</taxon>
        <taxon>Eubacteriales</taxon>
        <taxon>Feifaniaceae</taxon>
        <taxon>Feifania</taxon>
    </lineage>
</organism>
<reference evidence="3" key="1">
    <citation type="submission" date="2020-08" db="EMBL/GenBank/DDBJ databases">
        <title>Genome public.</title>
        <authorList>
            <person name="Liu C."/>
            <person name="Sun Q."/>
        </authorList>
    </citation>
    <scope>NUCLEOTIDE SEQUENCE</scope>
    <source>
        <strain evidence="3">BX7</strain>
    </source>
</reference>
<dbReference type="InterPro" id="IPR036869">
    <property type="entry name" value="J_dom_sf"/>
</dbReference>
<dbReference type="PANTHER" id="PTHR24074">
    <property type="entry name" value="CO-CHAPERONE PROTEIN DJLA"/>
    <property type="match status" value="1"/>
</dbReference>
<evidence type="ECO:0000313" key="3">
    <source>
        <dbReference type="EMBL" id="MBC8535512.1"/>
    </source>
</evidence>
<dbReference type="Pfam" id="PF00226">
    <property type="entry name" value="DnaJ"/>
    <property type="match status" value="1"/>
</dbReference>
<dbReference type="Gene3D" id="1.10.287.110">
    <property type="entry name" value="DnaJ domain"/>
    <property type="match status" value="1"/>
</dbReference>
<dbReference type="Gene3D" id="1.25.40.10">
    <property type="entry name" value="Tetratricopeptide repeat domain"/>
    <property type="match status" value="1"/>
</dbReference>
<keyword evidence="4" id="KW-1185">Reference proteome</keyword>
<gene>
    <name evidence="3" type="ORF">H8695_02230</name>
</gene>
<dbReference type="EMBL" id="JACRSP010000001">
    <property type="protein sequence ID" value="MBC8535512.1"/>
    <property type="molecule type" value="Genomic_DNA"/>
</dbReference>
<evidence type="ECO:0000259" key="2">
    <source>
        <dbReference type="PROSITE" id="PS50076"/>
    </source>
</evidence>
<dbReference type="SUPFAM" id="SSF46565">
    <property type="entry name" value="Chaperone J-domain"/>
    <property type="match status" value="1"/>
</dbReference>
<dbReference type="SMART" id="SM00271">
    <property type="entry name" value="DnaJ"/>
    <property type="match status" value="1"/>
</dbReference>
<accession>A0A926DCW0</accession>
<dbReference type="RefSeq" id="WP_249299239.1">
    <property type="nucleotide sequence ID" value="NZ_JACRSP010000001.1"/>
</dbReference>
<dbReference type="PRINTS" id="PR00625">
    <property type="entry name" value="JDOMAIN"/>
</dbReference>
<sequence length="215" mass="23774">MNDPYKVLGVSPTASDEEIKKAYRELARKYHPDNYKDNPLADLAETKMKEINEAYDTIQKERSGAGRQQTYQSGGYGGYSSGGYGSGGYQAVEYQPSPRYRSVFNLLQRQAYQQAEVELNNMPAPRDAEWHFLMGNVMAGKGWIEQARNELNQACSMDPSNPAYAQALNMLNYNAGRYSSQGGGVYGPYATGGMSSCDCCASMMLANLCCDCMRC</sequence>
<dbReference type="InterPro" id="IPR050817">
    <property type="entry name" value="DjlA_DnaK_co-chaperone"/>
</dbReference>
<dbReference type="InterPro" id="IPR001623">
    <property type="entry name" value="DnaJ_domain"/>
</dbReference>
<dbReference type="CDD" id="cd06257">
    <property type="entry name" value="DnaJ"/>
    <property type="match status" value="1"/>
</dbReference>
<dbReference type="PROSITE" id="PS50076">
    <property type="entry name" value="DNAJ_2"/>
    <property type="match status" value="1"/>
</dbReference>
<dbReference type="InterPro" id="IPR011990">
    <property type="entry name" value="TPR-like_helical_dom_sf"/>
</dbReference>
<feature type="domain" description="J" evidence="2">
    <location>
        <begin position="3"/>
        <end position="75"/>
    </location>
</feature>
<proteinExistence type="predicted"/>
<dbReference type="Proteomes" id="UP000620366">
    <property type="component" value="Unassembled WGS sequence"/>
</dbReference>
<dbReference type="SUPFAM" id="SSF48452">
    <property type="entry name" value="TPR-like"/>
    <property type="match status" value="1"/>
</dbReference>
<dbReference type="AlphaFoldDB" id="A0A926DCW0"/>
<evidence type="ECO:0000313" key="4">
    <source>
        <dbReference type="Proteomes" id="UP000620366"/>
    </source>
</evidence>
<protein>
    <submittedName>
        <fullName evidence="3">DnaJ domain-containing protein</fullName>
    </submittedName>
</protein>
<comment type="caution">
    <text evidence="3">The sequence shown here is derived from an EMBL/GenBank/DDBJ whole genome shotgun (WGS) entry which is preliminary data.</text>
</comment>
<keyword evidence="1" id="KW-0235">DNA replication</keyword>
<name>A0A926DCW0_9FIRM</name>
<evidence type="ECO:0000256" key="1">
    <source>
        <dbReference type="ARBA" id="ARBA00022705"/>
    </source>
</evidence>